<protein>
    <recommendedName>
        <fullName evidence="3">HAD family phosphatase</fullName>
    </recommendedName>
</protein>
<dbReference type="InterPro" id="IPR023214">
    <property type="entry name" value="HAD_sf"/>
</dbReference>
<evidence type="ECO:0000313" key="1">
    <source>
        <dbReference type="EMBL" id="KXT87985.1"/>
    </source>
</evidence>
<dbReference type="InterPro" id="IPR023198">
    <property type="entry name" value="PGP-like_dom2"/>
</dbReference>
<dbReference type="AlphaFoldDB" id="A0A139PFI7"/>
<dbReference type="Gene3D" id="3.40.50.1000">
    <property type="entry name" value="HAD superfamily/HAD-like"/>
    <property type="match status" value="1"/>
</dbReference>
<accession>A0A139PFI7</accession>
<sequence>MMKINTIVFDMGNVLIEWDSDKVVAFFESDFDRQAQL</sequence>
<organism evidence="1 2">
    <name type="scientific">Streptococcus oralis</name>
    <dbReference type="NCBI Taxonomy" id="1303"/>
    <lineage>
        <taxon>Bacteria</taxon>
        <taxon>Bacillati</taxon>
        <taxon>Bacillota</taxon>
        <taxon>Bacilli</taxon>
        <taxon>Lactobacillales</taxon>
        <taxon>Streptococcaceae</taxon>
        <taxon>Streptococcus</taxon>
    </lineage>
</organism>
<reference evidence="1 2" key="1">
    <citation type="submission" date="2016-01" db="EMBL/GenBank/DDBJ databases">
        <title>Highly variable Streptococcus oralis are common among viridans streptococci isolated from primates.</title>
        <authorList>
            <person name="Denapaite D."/>
            <person name="Rieger M."/>
            <person name="Koendgen S."/>
            <person name="Brueckner R."/>
            <person name="Ochigava I."/>
            <person name="Kappeler P."/>
            <person name="Maetz-Rensing K."/>
            <person name="Leendertz F."/>
            <person name="Hakenbeck R."/>
        </authorList>
    </citation>
    <scope>NUCLEOTIDE SEQUENCE [LARGE SCALE GENOMIC DNA]</scope>
    <source>
        <strain evidence="1 2">DD16</strain>
    </source>
</reference>
<dbReference type="Proteomes" id="UP000072653">
    <property type="component" value="Unassembled WGS sequence"/>
</dbReference>
<dbReference type="InterPro" id="IPR036412">
    <property type="entry name" value="HAD-like_sf"/>
</dbReference>
<dbReference type="PATRIC" id="fig|1303.79.peg.452"/>
<proteinExistence type="predicted"/>
<dbReference type="EMBL" id="LQOB01000026">
    <property type="protein sequence ID" value="KXT87985.1"/>
    <property type="molecule type" value="Genomic_DNA"/>
</dbReference>
<evidence type="ECO:0008006" key="3">
    <source>
        <dbReference type="Google" id="ProtNLM"/>
    </source>
</evidence>
<dbReference type="Gene3D" id="1.10.150.240">
    <property type="entry name" value="Putative phosphatase, domain 2"/>
    <property type="match status" value="1"/>
</dbReference>
<dbReference type="SUPFAM" id="SSF56784">
    <property type="entry name" value="HAD-like"/>
    <property type="match status" value="1"/>
</dbReference>
<gene>
    <name evidence="1" type="ORF">SORDD16_00414</name>
</gene>
<evidence type="ECO:0000313" key="2">
    <source>
        <dbReference type="Proteomes" id="UP000072653"/>
    </source>
</evidence>
<comment type="caution">
    <text evidence="1">The sequence shown here is derived from an EMBL/GenBank/DDBJ whole genome shotgun (WGS) entry which is preliminary data.</text>
</comment>
<name>A0A139PFI7_STROR</name>